<comment type="caution">
    <text evidence="1">The sequence shown here is derived from an EMBL/GenBank/DDBJ whole genome shotgun (WGS) entry which is preliminary data.</text>
</comment>
<sequence length="341" mass="38848">MSMNISKGRLSYDFEHDVYSSAKTYIAKLGYTPLENCDATQLLSQMFNILRHYITPKPRKVHMAKGLKFPREYLTGINHVIDEITNGVNLMPRCSRKQLDQRGHIDGMLLDWGIHHLHIGTKKVNNGKNKGLIEGGKYILFCFFHDNDAYLIGLYDHKSWTKASVIEVIANNWGFILEPYYLRGVVGLSREVNDSDRSLLRNAKINTPIKIGDKFYFGPGGGITCSGYGANEVGNALEIMRAMDNLSDWVSANVEYLEGKIKNHINKEIEIELHFDMLKYITSKTIVLYDKNNGFSVYIPSSDEPASFLDREKSLLLVSRERDLEYIHPLALKGDVYIETV</sequence>
<reference evidence="1 2" key="1">
    <citation type="submission" date="2021-03" db="EMBL/GenBank/DDBJ databases">
        <title>Plant growth promoting bacteria isolated from wild legumes nodules and trapping Phaseolus vulgaris L. nodules in the center and southern Mexico.</title>
        <authorList>
            <person name="Estrada P."/>
        </authorList>
    </citation>
    <scope>NUCLEOTIDE SEQUENCE [LARGE SCALE GENOMIC DNA]</scope>
    <source>
        <strain evidence="1 2">MaGu-431</strain>
    </source>
</reference>
<organism evidence="1 2">
    <name type="scientific">Aeromonas sanarellii</name>
    <dbReference type="NCBI Taxonomy" id="633415"/>
    <lineage>
        <taxon>Bacteria</taxon>
        <taxon>Pseudomonadati</taxon>
        <taxon>Pseudomonadota</taxon>
        <taxon>Gammaproteobacteria</taxon>
        <taxon>Aeromonadales</taxon>
        <taxon>Aeromonadaceae</taxon>
        <taxon>Aeromonas</taxon>
    </lineage>
</organism>
<dbReference type="Proteomes" id="UP000666661">
    <property type="component" value="Unassembled WGS sequence"/>
</dbReference>
<evidence type="ECO:0000313" key="1">
    <source>
        <dbReference type="EMBL" id="MBP0604536.1"/>
    </source>
</evidence>
<gene>
    <name evidence="1" type="ORF">J8I01_18715</name>
</gene>
<dbReference type="EMBL" id="JAGIQF010000015">
    <property type="protein sequence ID" value="MBP0604536.1"/>
    <property type="molecule type" value="Genomic_DNA"/>
</dbReference>
<dbReference type="RefSeq" id="WP_209795007.1">
    <property type="nucleotide sequence ID" value="NZ_JAGIQF010000015.1"/>
</dbReference>
<accession>A0ABS4BCV1</accession>
<evidence type="ECO:0000313" key="2">
    <source>
        <dbReference type="Proteomes" id="UP000666661"/>
    </source>
</evidence>
<keyword evidence="2" id="KW-1185">Reference proteome</keyword>
<name>A0ABS4BCV1_9GAMM</name>
<protein>
    <submittedName>
        <fullName evidence="1">Uncharacterized protein</fullName>
    </submittedName>
</protein>
<proteinExistence type="predicted"/>